<evidence type="ECO:0000313" key="1">
    <source>
        <dbReference type="EMBL" id="GEN64711.1"/>
    </source>
</evidence>
<gene>
    <name evidence="1" type="ORF">AOE01nite_29350</name>
</gene>
<reference evidence="1 2" key="1">
    <citation type="submission" date="2019-07" db="EMBL/GenBank/DDBJ databases">
        <title>Whole genome shotgun sequence of Acetobacter oeni NBRC 105207.</title>
        <authorList>
            <person name="Hosoyama A."/>
            <person name="Uohara A."/>
            <person name="Ohji S."/>
            <person name="Ichikawa N."/>
        </authorList>
    </citation>
    <scope>NUCLEOTIDE SEQUENCE [LARGE SCALE GENOMIC DNA]</scope>
    <source>
        <strain evidence="1 2">NBRC 105207</strain>
    </source>
</reference>
<sequence length="167" mass="17688">MARPRKPTHLKVVSGTAQKCRVNAQEPKPDGGVPEMPAQLSGRARSVWGKACVVLADMGVLTMADGMALEALCLAIADEQEARASLMSAVSIGEGDEKTVVAEAGAQTYVTVGKSGPMLRMRPEVAAIADANRRVAMWLAKFGLTPADRSRVGAEDRKADNPFERLG</sequence>
<evidence type="ECO:0008006" key="3">
    <source>
        <dbReference type="Google" id="ProtNLM"/>
    </source>
</evidence>
<dbReference type="Pfam" id="PF05119">
    <property type="entry name" value="Terminase_4"/>
    <property type="match status" value="1"/>
</dbReference>
<dbReference type="InterPro" id="IPR006448">
    <property type="entry name" value="Phage_term_ssu_P27"/>
</dbReference>
<dbReference type="OrthoDB" id="6010489at2"/>
<accession>A0A511XP28</accession>
<dbReference type="RefSeq" id="WP_146891673.1">
    <property type="nucleotide sequence ID" value="NZ_BJYG01000050.1"/>
</dbReference>
<protein>
    <recommendedName>
        <fullName evidence="3">Terminase</fullName>
    </recommendedName>
</protein>
<dbReference type="EMBL" id="BJYG01000050">
    <property type="protein sequence ID" value="GEN64711.1"/>
    <property type="molecule type" value="Genomic_DNA"/>
</dbReference>
<organism evidence="1 2">
    <name type="scientific">Acetobacter oeni</name>
    <dbReference type="NCBI Taxonomy" id="304077"/>
    <lineage>
        <taxon>Bacteria</taxon>
        <taxon>Pseudomonadati</taxon>
        <taxon>Pseudomonadota</taxon>
        <taxon>Alphaproteobacteria</taxon>
        <taxon>Acetobacterales</taxon>
        <taxon>Acetobacteraceae</taxon>
        <taxon>Acetobacter</taxon>
    </lineage>
</organism>
<comment type="caution">
    <text evidence="1">The sequence shown here is derived from an EMBL/GenBank/DDBJ whole genome shotgun (WGS) entry which is preliminary data.</text>
</comment>
<evidence type="ECO:0000313" key="2">
    <source>
        <dbReference type="Proteomes" id="UP000321746"/>
    </source>
</evidence>
<dbReference type="AlphaFoldDB" id="A0A511XP28"/>
<proteinExistence type="predicted"/>
<keyword evidence="2" id="KW-1185">Reference proteome</keyword>
<dbReference type="Proteomes" id="UP000321746">
    <property type="component" value="Unassembled WGS sequence"/>
</dbReference>
<name>A0A511XP28_9PROT</name>